<keyword evidence="6" id="KW-0965">Cell junction</keyword>
<feature type="transmembrane region" description="Helical" evidence="8">
    <location>
        <begin position="6"/>
        <end position="27"/>
    </location>
</feature>
<dbReference type="PROSITE" id="PS50042">
    <property type="entry name" value="CNMP_BINDING_3"/>
    <property type="match status" value="1"/>
</dbReference>
<evidence type="ECO:0000256" key="5">
    <source>
        <dbReference type="ARBA" id="ARBA00022889"/>
    </source>
</evidence>
<comment type="subcellular location">
    <subcellularLocation>
        <location evidence="2">Cell junction</location>
        <location evidence="2">Tight junction</location>
    </subcellularLocation>
    <subcellularLocation>
        <location evidence="1">Lateral cell membrane</location>
    </subcellularLocation>
</comment>
<dbReference type="Pfam" id="PF00027">
    <property type="entry name" value="cNMP_binding"/>
    <property type="match status" value="1"/>
</dbReference>
<evidence type="ECO:0000256" key="2">
    <source>
        <dbReference type="ARBA" id="ARBA00004435"/>
    </source>
</evidence>
<keyword evidence="7" id="KW-0325">Glycoprotein</keyword>
<evidence type="ECO:0000313" key="10">
    <source>
        <dbReference type="EMBL" id="GLS24250.1"/>
    </source>
</evidence>
<evidence type="ECO:0000256" key="7">
    <source>
        <dbReference type="ARBA" id="ARBA00023180"/>
    </source>
</evidence>
<feature type="transmembrane region" description="Helical" evidence="8">
    <location>
        <begin position="32"/>
        <end position="51"/>
    </location>
</feature>
<keyword evidence="5" id="KW-0130">Cell adhesion</keyword>
<proteinExistence type="predicted"/>
<feature type="domain" description="Cyclic nucleotide-binding" evidence="9">
    <location>
        <begin position="97"/>
        <end position="194"/>
    </location>
</feature>
<dbReference type="PANTHER" id="PTHR12101">
    <property type="entry name" value="POPEYE DOMAIN CONTAINING PROTEIN"/>
    <property type="match status" value="1"/>
</dbReference>
<dbReference type="Proteomes" id="UP001156882">
    <property type="component" value="Unassembled WGS sequence"/>
</dbReference>
<dbReference type="InterPro" id="IPR018490">
    <property type="entry name" value="cNMP-bd_dom_sf"/>
</dbReference>
<dbReference type="CDD" id="cd00038">
    <property type="entry name" value="CAP_ED"/>
    <property type="match status" value="1"/>
</dbReference>
<keyword evidence="8" id="KW-1133">Transmembrane helix</keyword>
<evidence type="ECO:0000256" key="8">
    <source>
        <dbReference type="SAM" id="Phobius"/>
    </source>
</evidence>
<dbReference type="SUPFAM" id="SSF51206">
    <property type="entry name" value="cAMP-binding domain-like"/>
    <property type="match status" value="1"/>
</dbReference>
<accession>A0ABQ6CYX2</accession>
<dbReference type="InterPro" id="IPR006916">
    <property type="entry name" value="POPDC1-3"/>
</dbReference>
<keyword evidence="4" id="KW-0217">Developmental protein</keyword>
<dbReference type="EMBL" id="BSPC01000096">
    <property type="protein sequence ID" value="GLS24250.1"/>
    <property type="molecule type" value="Genomic_DNA"/>
</dbReference>
<dbReference type="PANTHER" id="PTHR12101:SF17">
    <property type="entry name" value="BLOOD VESSEL EPICARDIAL SUBSTANCE"/>
    <property type="match status" value="1"/>
</dbReference>
<keyword evidence="8" id="KW-0812">Transmembrane</keyword>
<dbReference type="Gene3D" id="2.60.120.10">
    <property type="entry name" value="Jelly Rolls"/>
    <property type="match status" value="1"/>
</dbReference>
<evidence type="ECO:0000256" key="1">
    <source>
        <dbReference type="ARBA" id="ARBA00004124"/>
    </source>
</evidence>
<sequence length="224" mass="24671">MSIWDQFFSWAAVPGHIAYTIIAISYLLTNIFWLRLAAVVGIGFEIVYFLISGSAVWPSIAWDSAFILINLVQLGILLRDRFSLKLSDDQKAFIKPIVGDLDKAQVAQLLRTAEWRTLPAGTVMTVEAEPVRELTFICQGQTEVRVKDQLVAHIGAGAFVGDVSFATGVTATATVTTDEAVRVLAFDQEKLKTLCKRDEQIAHALYRRIGGGLADKMRVATGRL</sequence>
<name>A0ABQ6CYX2_9HYPH</name>
<dbReference type="InterPro" id="IPR000595">
    <property type="entry name" value="cNMP-bd_dom"/>
</dbReference>
<keyword evidence="3" id="KW-0796">Tight junction</keyword>
<dbReference type="InterPro" id="IPR014710">
    <property type="entry name" value="RmlC-like_jellyroll"/>
</dbReference>
<evidence type="ECO:0000256" key="4">
    <source>
        <dbReference type="ARBA" id="ARBA00022473"/>
    </source>
</evidence>
<dbReference type="SMART" id="SM00100">
    <property type="entry name" value="cNMP"/>
    <property type="match status" value="1"/>
</dbReference>
<comment type="caution">
    <text evidence="10">The sequence shown here is derived from an EMBL/GenBank/DDBJ whole genome shotgun (WGS) entry which is preliminary data.</text>
</comment>
<evidence type="ECO:0000259" key="9">
    <source>
        <dbReference type="PROSITE" id="PS50042"/>
    </source>
</evidence>
<evidence type="ECO:0000256" key="3">
    <source>
        <dbReference type="ARBA" id="ARBA00022427"/>
    </source>
</evidence>
<protein>
    <recommendedName>
        <fullName evidence="9">Cyclic nucleotide-binding domain-containing protein</fullName>
    </recommendedName>
</protein>
<evidence type="ECO:0000313" key="11">
    <source>
        <dbReference type="Proteomes" id="UP001156882"/>
    </source>
</evidence>
<dbReference type="RefSeq" id="WP_284317164.1">
    <property type="nucleotide sequence ID" value="NZ_BSPC01000096.1"/>
</dbReference>
<keyword evidence="11" id="KW-1185">Reference proteome</keyword>
<organism evidence="10 11">
    <name type="scientific">Labrys miyagiensis</name>
    <dbReference type="NCBI Taxonomy" id="346912"/>
    <lineage>
        <taxon>Bacteria</taxon>
        <taxon>Pseudomonadati</taxon>
        <taxon>Pseudomonadota</taxon>
        <taxon>Alphaproteobacteria</taxon>
        <taxon>Hyphomicrobiales</taxon>
        <taxon>Xanthobacteraceae</taxon>
        <taxon>Labrys</taxon>
    </lineage>
</organism>
<evidence type="ECO:0000256" key="6">
    <source>
        <dbReference type="ARBA" id="ARBA00022949"/>
    </source>
</evidence>
<keyword evidence="8" id="KW-0472">Membrane</keyword>
<gene>
    <name evidence="10" type="ORF">GCM10007874_72710</name>
</gene>
<reference evidence="11" key="1">
    <citation type="journal article" date="2019" name="Int. J. Syst. Evol. Microbiol.">
        <title>The Global Catalogue of Microorganisms (GCM) 10K type strain sequencing project: providing services to taxonomists for standard genome sequencing and annotation.</title>
        <authorList>
            <consortium name="The Broad Institute Genomics Platform"/>
            <consortium name="The Broad Institute Genome Sequencing Center for Infectious Disease"/>
            <person name="Wu L."/>
            <person name="Ma J."/>
        </authorList>
    </citation>
    <scope>NUCLEOTIDE SEQUENCE [LARGE SCALE GENOMIC DNA]</scope>
    <source>
        <strain evidence="11">NBRC 101365</strain>
    </source>
</reference>